<dbReference type="SUPFAM" id="SSF51445">
    <property type="entry name" value="(Trans)glycosidases"/>
    <property type="match status" value="1"/>
</dbReference>
<dbReference type="Pfam" id="PF02638">
    <property type="entry name" value="GHL10"/>
    <property type="match status" value="1"/>
</dbReference>
<evidence type="ECO:0000256" key="2">
    <source>
        <dbReference type="SAM" id="SignalP"/>
    </source>
</evidence>
<dbReference type="InterPro" id="IPR036116">
    <property type="entry name" value="FN3_sf"/>
</dbReference>
<dbReference type="SUPFAM" id="SSF49265">
    <property type="entry name" value="Fibronectin type III"/>
    <property type="match status" value="1"/>
</dbReference>
<dbReference type="Proteomes" id="UP000593875">
    <property type="component" value="Chromosome"/>
</dbReference>
<protein>
    <submittedName>
        <fullName evidence="4">Family 10 glycosylhydrolase</fullName>
    </submittedName>
</protein>
<dbReference type="Gene3D" id="3.20.20.80">
    <property type="entry name" value="Glycosidases"/>
    <property type="match status" value="1"/>
</dbReference>
<dbReference type="InterPro" id="IPR013783">
    <property type="entry name" value="Ig-like_fold"/>
</dbReference>
<dbReference type="GO" id="GO:0016787">
    <property type="term" value="F:hydrolase activity"/>
    <property type="evidence" value="ECO:0007669"/>
    <property type="project" value="UniProtKB-KW"/>
</dbReference>
<dbReference type="InterPro" id="IPR022409">
    <property type="entry name" value="PKD/Chitinase_dom"/>
</dbReference>
<dbReference type="PANTHER" id="PTHR43405">
    <property type="entry name" value="GLYCOSYL HYDROLASE DIGH"/>
    <property type="match status" value="1"/>
</dbReference>
<keyword evidence="1 2" id="KW-0732">Signal</keyword>
<evidence type="ECO:0000313" key="4">
    <source>
        <dbReference type="EMBL" id="QOL49355.1"/>
    </source>
</evidence>
<dbReference type="InterPro" id="IPR052177">
    <property type="entry name" value="Divisome_Glycosyl_Hydrolase"/>
</dbReference>
<dbReference type="InterPro" id="IPR017853">
    <property type="entry name" value="GH"/>
</dbReference>
<keyword evidence="4" id="KW-0378">Hydrolase</keyword>
<dbReference type="SMART" id="SM00089">
    <property type="entry name" value="PKD"/>
    <property type="match status" value="1"/>
</dbReference>
<dbReference type="AlphaFoldDB" id="A0A7L9U5D1"/>
<accession>A0A7L9U5D1</accession>
<feature type="chain" id="PRO_5032638535" evidence="2">
    <location>
        <begin position="21"/>
        <end position="715"/>
    </location>
</feature>
<keyword evidence="5" id="KW-1185">Reference proteome</keyword>
<name>A0A7L9U5D1_9BURK</name>
<feature type="signal peptide" evidence="2">
    <location>
        <begin position="1"/>
        <end position="20"/>
    </location>
</feature>
<organism evidence="4 5">
    <name type="scientific">Massilia litorea</name>
    <dbReference type="NCBI Taxonomy" id="2769491"/>
    <lineage>
        <taxon>Bacteria</taxon>
        <taxon>Pseudomonadati</taxon>
        <taxon>Pseudomonadota</taxon>
        <taxon>Betaproteobacteria</taxon>
        <taxon>Burkholderiales</taxon>
        <taxon>Oxalobacteraceae</taxon>
        <taxon>Telluria group</taxon>
        <taxon>Massilia</taxon>
    </lineage>
</organism>
<evidence type="ECO:0000256" key="1">
    <source>
        <dbReference type="ARBA" id="ARBA00022729"/>
    </source>
</evidence>
<evidence type="ECO:0000259" key="3">
    <source>
        <dbReference type="SMART" id="SM00089"/>
    </source>
</evidence>
<dbReference type="EMBL" id="CP062941">
    <property type="protein sequence ID" value="QOL49355.1"/>
    <property type="molecule type" value="Genomic_DNA"/>
</dbReference>
<gene>
    <name evidence="4" type="ORF">LPB04_21025</name>
</gene>
<reference evidence="4 5" key="1">
    <citation type="submission" date="2020-10" db="EMBL/GenBank/DDBJ databases">
        <title>Genome sequencing of Massilia sp. LPB0304.</title>
        <authorList>
            <person name="Kim J."/>
        </authorList>
    </citation>
    <scope>NUCLEOTIDE SEQUENCE [LARGE SCALE GENOMIC DNA]</scope>
    <source>
        <strain evidence="4 5">LPB0304</strain>
    </source>
</reference>
<dbReference type="InterPro" id="IPR058692">
    <property type="entry name" value="Fn3_SaeA_2nd"/>
</dbReference>
<sequence length="715" mass="76292">MKKLLLAAAATLLAASLAHADTANLSPKRELRGVWISTHLSLDWPNRTQTPDQQRAALAAILDHNLATGMNAAFLQVRSQSDALYPSELEPWSYYLTNNQGSAPAPSWDPLQFAIAESRKRGLEFHAWINPYRAVANTATETNTAQYAANHVSRTHPEWMLTVGTVKILNPGLAAVREHVTKVIMDIVERYDVDGIHFDDYFYPAGTINDDAAYAADPRGFPATAAGRADWRRDNINLLIAGVGERIRAVKPWVKFGVSPSGIYRSSTDPALGSPTSSGASQHFVTNFADTRSWLREGWVDYLAPQVYWYMGQAGSDYKLLVPWWNENAYGRHMYIGIADYKMGTAGWLDAKQVANQIALNRAQTHIAGQIHFRHAFLQANPLGYRTDLQQNVYKRPALVPAMPWKGSVAPLAPSALAATQGESALVLSWTGSDARDELEKVRQFAVYRSAERTIDIEAPQNLIGVTHDASNAFADTKVEAGKYYYYTVTALNRLSRESAPSNVVSNDFEAPTVRTRDVSVTLANGAASLQPADIDGGTGDNWGIESLSASQTSFSCGDIGVRKVVLSAIDKAGLSASGEATVTVIGRVPQPAIAASVNAITLGYGAQSVVLTASDAGAGTGFAWVPAAGLAVNGATATFTPTAAGSYTFTVQAFSENGCPAVASVTVPVIDARCGDGKVAVCHKPGQGSAGTICVAPGAVQAFIAKGETPGACQ</sequence>
<dbReference type="SUPFAM" id="SSF49299">
    <property type="entry name" value="PKD domain"/>
    <property type="match status" value="1"/>
</dbReference>
<dbReference type="InterPro" id="IPR003790">
    <property type="entry name" value="GHL10"/>
</dbReference>
<dbReference type="Pfam" id="PF25833">
    <property type="entry name" value="Fn3_SaeA_3rd"/>
    <property type="match status" value="1"/>
</dbReference>
<evidence type="ECO:0000313" key="5">
    <source>
        <dbReference type="Proteomes" id="UP000593875"/>
    </source>
</evidence>
<dbReference type="InterPro" id="IPR035986">
    <property type="entry name" value="PKD_dom_sf"/>
</dbReference>
<dbReference type="KEGG" id="mlir:LPB04_21025"/>
<proteinExistence type="predicted"/>
<dbReference type="Gene3D" id="2.60.40.10">
    <property type="entry name" value="Immunoglobulins"/>
    <property type="match status" value="2"/>
</dbReference>
<feature type="domain" description="PKD/Chitinase" evidence="3">
    <location>
        <begin position="598"/>
        <end position="673"/>
    </location>
</feature>
<dbReference type="RefSeq" id="WP_193686395.1">
    <property type="nucleotide sequence ID" value="NZ_CP062941.1"/>
</dbReference>
<dbReference type="PANTHER" id="PTHR43405:SF1">
    <property type="entry name" value="GLYCOSYL HYDROLASE DIGH"/>
    <property type="match status" value="1"/>
</dbReference>